<reference evidence="2 3" key="1">
    <citation type="submission" date="2017-02" db="EMBL/GenBank/DDBJ databases">
        <authorList>
            <person name="Peterson S.W."/>
        </authorList>
    </citation>
    <scope>NUCLEOTIDE SEQUENCE [LARGE SCALE GENOMIC DNA]</scope>
    <source>
        <strain evidence="2 3">M1</strain>
    </source>
</reference>
<keyword evidence="1" id="KW-1133">Transmembrane helix</keyword>
<feature type="transmembrane region" description="Helical" evidence="1">
    <location>
        <begin position="51"/>
        <end position="76"/>
    </location>
</feature>
<keyword evidence="1" id="KW-0812">Transmembrane</keyword>
<accession>A0A1T5LA29</accession>
<evidence type="ECO:0000313" key="3">
    <source>
        <dbReference type="Proteomes" id="UP000190285"/>
    </source>
</evidence>
<name>A0A1T5LA29_9FIRM</name>
<organism evidence="2 3">
    <name type="scientific">Maledivibacter halophilus</name>
    <dbReference type="NCBI Taxonomy" id="36842"/>
    <lineage>
        <taxon>Bacteria</taxon>
        <taxon>Bacillati</taxon>
        <taxon>Bacillota</taxon>
        <taxon>Clostridia</taxon>
        <taxon>Peptostreptococcales</taxon>
        <taxon>Caminicellaceae</taxon>
        <taxon>Maledivibacter</taxon>
    </lineage>
</organism>
<dbReference type="EMBL" id="FUZT01000006">
    <property type="protein sequence ID" value="SKC72278.1"/>
    <property type="molecule type" value="Genomic_DNA"/>
</dbReference>
<dbReference type="RefSeq" id="WP_208985054.1">
    <property type="nucleotide sequence ID" value="NZ_FUZT01000006.1"/>
</dbReference>
<feature type="transmembrane region" description="Helical" evidence="1">
    <location>
        <begin position="20"/>
        <end position="39"/>
    </location>
</feature>
<feature type="transmembrane region" description="Helical" evidence="1">
    <location>
        <begin position="117"/>
        <end position="137"/>
    </location>
</feature>
<dbReference type="STRING" id="36842.SAMN02194393_02597"/>
<evidence type="ECO:0000313" key="2">
    <source>
        <dbReference type="EMBL" id="SKC72278.1"/>
    </source>
</evidence>
<evidence type="ECO:0000256" key="1">
    <source>
        <dbReference type="SAM" id="Phobius"/>
    </source>
</evidence>
<dbReference type="AlphaFoldDB" id="A0A1T5LA29"/>
<feature type="transmembrane region" description="Helical" evidence="1">
    <location>
        <begin position="143"/>
        <end position="163"/>
    </location>
</feature>
<dbReference type="Proteomes" id="UP000190285">
    <property type="component" value="Unassembled WGS sequence"/>
</dbReference>
<protein>
    <recommendedName>
        <fullName evidence="4">Mg2+ and Co2+ transporter CorB</fullName>
    </recommendedName>
</protein>
<keyword evidence="1" id="KW-0472">Membrane</keyword>
<sequence length="200" mass="21735">MDKNNKDKNKKSIILRGYNIKWVLNITIVTFILAVFLSFASEAILRNTEVYIAFLILIVIVFLGITSDLIGIAVAIADEKPFHSMAAKKIHGAKFAIKLIKNAGPVSNFCNDVIGDIAGIISGAAGAIILIEISKIYNLVNTAVYSVILSGIVAAVTVGGKALGKEIALRKSKEIVFGVAKILYWIKNKFKIDFLPENNK</sequence>
<evidence type="ECO:0008006" key="4">
    <source>
        <dbReference type="Google" id="ProtNLM"/>
    </source>
</evidence>
<keyword evidence="3" id="KW-1185">Reference proteome</keyword>
<proteinExistence type="predicted"/>
<gene>
    <name evidence="2" type="ORF">SAMN02194393_02597</name>
</gene>